<accession>A0A429XSJ5</accession>
<dbReference type="EMBL" id="RXFM01000018">
    <property type="protein sequence ID" value="RST70025.1"/>
    <property type="molecule type" value="Genomic_DNA"/>
</dbReference>
<protein>
    <submittedName>
        <fullName evidence="12">ABC transporter ATP-binding protein/permease</fullName>
    </submittedName>
</protein>
<feature type="domain" description="ABC transmembrane type-1" evidence="11">
    <location>
        <begin position="39"/>
        <end position="331"/>
    </location>
</feature>
<evidence type="ECO:0000256" key="7">
    <source>
        <dbReference type="ARBA" id="ARBA00023136"/>
    </source>
</evidence>
<evidence type="ECO:0000256" key="4">
    <source>
        <dbReference type="ARBA" id="ARBA00022741"/>
    </source>
</evidence>
<dbReference type="GO" id="GO:0140359">
    <property type="term" value="F:ABC-type transporter activity"/>
    <property type="evidence" value="ECO:0007669"/>
    <property type="project" value="InterPro"/>
</dbReference>
<feature type="transmembrane region" description="Helical" evidence="9">
    <location>
        <begin position="71"/>
        <end position="90"/>
    </location>
</feature>
<keyword evidence="2" id="KW-0813">Transport</keyword>
<evidence type="ECO:0000313" key="13">
    <source>
        <dbReference type="Proteomes" id="UP000279470"/>
    </source>
</evidence>
<dbReference type="SUPFAM" id="SSF90123">
    <property type="entry name" value="ABC transporter transmembrane region"/>
    <property type="match status" value="1"/>
</dbReference>
<feature type="transmembrane region" description="Helical" evidence="9">
    <location>
        <begin position="26"/>
        <end position="46"/>
    </location>
</feature>
<evidence type="ECO:0000256" key="5">
    <source>
        <dbReference type="ARBA" id="ARBA00022840"/>
    </source>
</evidence>
<dbReference type="Gene3D" id="3.40.50.300">
    <property type="entry name" value="P-loop containing nucleotide triphosphate hydrolases"/>
    <property type="match status" value="1"/>
</dbReference>
<name>A0A429XSJ5_9RICK</name>
<comment type="function">
    <text evidence="8">Part of an ABC transporter complex. Transmembrane domains (TMD) form a pore in the inner membrane and the ATP-binding domain (NBD) is responsible for energy generation.</text>
</comment>
<comment type="subcellular location">
    <subcellularLocation>
        <location evidence="1">Cell membrane</location>
        <topology evidence="1">Multi-pass membrane protein</topology>
    </subcellularLocation>
</comment>
<evidence type="ECO:0000259" key="11">
    <source>
        <dbReference type="PROSITE" id="PS50929"/>
    </source>
</evidence>
<dbReference type="GO" id="GO:0005886">
    <property type="term" value="C:plasma membrane"/>
    <property type="evidence" value="ECO:0007669"/>
    <property type="project" value="UniProtKB-SubCell"/>
</dbReference>
<proteinExistence type="predicted"/>
<dbReference type="PROSITE" id="PS50929">
    <property type="entry name" value="ABC_TM1F"/>
    <property type="match status" value="1"/>
</dbReference>
<dbReference type="SUPFAM" id="SSF52540">
    <property type="entry name" value="P-loop containing nucleoside triphosphate hydrolases"/>
    <property type="match status" value="1"/>
</dbReference>
<keyword evidence="4" id="KW-0547">Nucleotide-binding</keyword>
<evidence type="ECO:0000256" key="9">
    <source>
        <dbReference type="SAM" id="Phobius"/>
    </source>
</evidence>
<dbReference type="InterPro" id="IPR036640">
    <property type="entry name" value="ABC1_TM_sf"/>
</dbReference>
<keyword evidence="6 9" id="KW-1133">Transmembrane helix</keyword>
<sequence>MKKERNLFILWIKLVTKFFISEKKKIAIIGITGLVAFEFFNVYLSVRLTKWSGTFYDALQNLDKVEFQKQILVFAILAFIFIITSLLKTVSRLWYSLEWRIWKTENIVNKWIKGNNYYIAKAINKEIDNPDQRIANDIKEFSTISIELFLGIIQAVTTLISFIIILWSLSGVFEFKLYKYTINIPGYLVWVALIYALLGTYLTHKIGRPLSEILFKGEKKEADFRYQLIRTRENAEAIAMYDAGEFEKDGIMQKFTKIVKNTKKMIFREMKIISFVSFYNQTAIILPILVLAPRYFAAAITLGVLMQTIKAFDEIKTALSWMIESYINIATLKAVVERLYEFQNSIEKCEEENKKNEVQIKFEGSNIQLKNLEICLPNGEKILEKTTDKIIKNNYILKGENGSGKSTIFRTLKGIWPYSSGEIIYPKNSKIMFIPQKGYMPYEKLRLALIYPLLEHKNTQYIEHLLESIGLNKLKILLNKENEWERILSGGEKQKIAIIRSIINRPDILFLDESFSSMDEKSEIISLNLLNQELKNTTIILITHKNKAIPKFNKVINKNKLCLNFNH</sequence>
<gene>
    <name evidence="12" type="ORF">EIC27_02060</name>
</gene>
<feature type="transmembrane region" description="Helical" evidence="9">
    <location>
        <begin position="182"/>
        <end position="202"/>
    </location>
</feature>
<evidence type="ECO:0000313" key="12">
    <source>
        <dbReference type="EMBL" id="RST70025.1"/>
    </source>
</evidence>
<feature type="transmembrane region" description="Helical" evidence="9">
    <location>
        <begin position="272"/>
        <end position="289"/>
    </location>
</feature>
<dbReference type="RefSeq" id="WP_126044492.1">
    <property type="nucleotide sequence ID" value="NZ_RXFM01000018.1"/>
</dbReference>
<dbReference type="Proteomes" id="UP000279470">
    <property type="component" value="Unassembled WGS sequence"/>
</dbReference>
<dbReference type="InterPro" id="IPR017871">
    <property type="entry name" value="ABC_transporter-like_CS"/>
</dbReference>
<feature type="domain" description="ABC transporter" evidence="10">
    <location>
        <begin position="367"/>
        <end position="564"/>
    </location>
</feature>
<keyword evidence="13" id="KW-1185">Reference proteome</keyword>
<dbReference type="PANTHER" id="PTHR11384">
    <property type="entry name" value="ATP-BINDING CASSETTE, SUB-FAMILY D MEMBER"/>
    <property type="match status" value="1"/>
</dbReference>
<dbReference type="AlphaFoldDB" id="A0A429XSJ5"/>
<dbReference type="SMART" id="SM00382">
    <property type="entry name" value="AAA"/>
    <property type="match status" value="1"/>
</dbReference>
<dbReference type="GO" id="GO:0005524">
    <property type="term" value="F:ATP binding"/>
    <property type="evidence" value="ECO:0007669"/>
    <property type="project" value="UniProtKB-KW"/>
</dbReference>
<comment type="caution">
    <text evidence="12">The sequence shown here is derived from an EMBL/GenBank/DDBJ whole genome shotgun (WGS) entry which is preliminary data.</text>
</comment>
<dbReference type="InterPro" id="IPR027417">
    <property type="entry name" value="P-loop_NTPase"/>
</dbReference>
<dbReference type="PANTHER" id="PTHR11384:SF59">
    <property type="entry name" value="LYSOSOMAL COBALAMIN TRANSPORTER ABCD4"/>
    <property type="match status" value="1"/>
</dbReference>
<dbReference type="GO" id="GO:0016887">
    <property type="term" value="F:ATP hydrolysis activity"/>
    <property type="evidence" value="ECO:0007669"/>
    <property type="project" value="InterPro"/>
</dbReference>
<keyword evidence="5 12" id="KW-0067">ATP-binding</keyword>
<dbReference type="PROSITE" id="PS50893">
    <property type="entry name" value="ABC_TRANSPORTER_2"/>
    <property type="match status" value="1"/>
</dbReference>
<evidence type="ECO:0000256" key="2">
    <source>
        <dbReference type="ARBA" id="ARBA00022448"/>
    </source>
</evidence>
<dbReference type="InterPro" id="IPR011527">
    <property type="entry name" value="ABC1_TM_dom"/>
</dbReference>
<dbReference type="OrthoDB" id="9810134at2"/>
<reference evidence="13" key="1">
    <citation type="submission" date="2018-11" db="EMBL/GenBank/DDBJ databases">
        <title>Phylogenetic, genomic, and biogeographic characterization of a novel and ubiquitous marine invertebrate-associated Rickettsiales parasite, Candidatus Marinoinvertebrata rohwerii, gen. nov., sp. nov.</title>
        <authorList>
            <person name="Klinges J.G."/>
            <person name="Rosales S.M."/>
            <person name="Mcminds R."/>
            <person name="Shaver E.C."/>
            <person name="Shantz A."/>
            <person name="Peters E.C."/>
            <person name="Burkepile D.E."/>
            <person name="Silliman B.R."/>
            <person name="Vega Thurber R.L."/>
        </authorList>
    </citation>
    <scope>NUCLEOTIDE SEQUENCE [LARGE SCALE GENOMIC DNA]</scope>
    <source>
        <strain evidence="13">a_cerv_44</strain>
    </source>
</reference>
<organism evidence="12 13">
    <name type="scientific">Candidatus Aquarickettsia rohweri</name>
    <dbReference type="NCBI Taxonomy" id="2602574"/>
    <lineage>
        <taxon>Bacteria</taxon>
        <taxon>Pseudomonadati</taxon>
        <taxon>Pseudomonadota</taxon>
        <taxon>Alphaproteobacteria</taxon>
        <taxon>Rickettsiales</taxon>
        <taxon>Candidatus Midichloriaceae</taxon>
        <taxon>Candidatus Aquarickettsia</taxon>
    </lineage>
</organism>
<evidence type="ECO:0000256" key="1">
    <source>
        <dbReference type="ARBA" id="ARBA00004651"/>
    </source>
</evidence>
<feature type="transmembrane region" description="Helical" evidence="9">
    <location>
        <begin position="148"/>
        <end position="170"/>
    </location>
</feature>
<evidence type="ECO:0000256" key="3">
    <source>
        <dbReference type="ARBA" id="ARBA00022692"/>
    </source>
</evidence>
<dbReference type="Pfam" id="PF00005">
    <property type="entry name" value="ABC_tran"/>
    <property type="match status" value="1"/>
</dbReference>
<keyword evidence="3 9" id="KW-0812">Transmembrane</keyword>
<dbReference type="Gene3D" id="1.20.1560.10">
    <property type="entry name" value="ABC transporter type 1, transmembrane domain"/>
    <property type="match status" value="1"/>
</dbReference>
<keyword evidence="7 9" id="KW-0472">Membrane</keyword>
<evidence type="ECO:0000256" key="6">
    <source>
        <dbReference type="ARBA" id="ARBA00022989"/>
    </source>
</evidence>
<evidence type="ECO:0000256" key="8">
    <source>
        <dbReference type="ARBA" id="ARBA00024725"/>
    </source>
</evidence>
<dbReference type="InterPro" id="IPR050835">
    <property type="entry name" value="ABC_transporter_sub-D"/>
</dbReference>
<dbReference type="Pfam" id="PF06472">
    <property type="entry name" value="ABC_membrane_2"/>
    <property type="match status" value="1"/>
</dbReference>
<dbReference type="InterPro" id="IPR003439">
    <property type="entry name" value="ABC_transporter-like_ATP-bd"/>
</dbReference>
<evidence type="ECO:0000259" key="10">
    <source>
        <dbReference type="PROSITE" id="PS50893"/>
    </source>
</evidence>
<dbReference type="InterPro" id="IPR003593">
    <property type="entry name" value="AAA+_ATPase"/>
</dbReference>
<dbReference type="PROSITE" id="PS00211">
    <property type="entry name" value="ABC_TRANSPORTER_1"/>
    <property type="match status" value="1"/>
</dbReference>